<protein>
    <submittedName>
        <fullName evidence="2">Uncharacterized protein</fullName>
    </submittedName>
</protein>
<reference evidence="2 3" key="1">
    <citation type="submission" date="2016-05" db="EMBL/GenBank/DDBJ databases">
        <title>Genome sequencing reveals origins of a unique bacterial endosymbiosis in the earliest lineages of terrestrial Fungi.</title>
        <authorList>
            <consortium name="DOE Joint Genome Institute"/>
            <person name="Uehling J."/>
            <person name="Gryganskyi A."/>
            <person name="Hameed K."/>
            <person name="Tschaplinski T."/>
            <person name="Misztal P."/>
            <person name="Wu S."/>
            <person name="Desiro A."/>
            <person name="Vande Pol N."/>
            <person name="Du Z.-Y."/>
            <person name="Zienkiewicz A."/>
            <person name="Zienkiewicz K."/>
            <person name="Morin E."/>
            <person name="Tisserant E."/>
            <person name="Splivallo R."/>
            <person name="Hainaut M."/>
            <person name="Henrissat B."/>
            <person name="Ohm R."/>
            <person name="Kuo A."/>
            <person name="Yan J."/>
            <person name="Lipzen A."/>
            <person name="Nolan M."/>
            <person name="Labutti K."/>
            <person name="Barry K."/>
            <person name="Goldstein A."/>
            <person name="Labbe J."/>
            <person name="Schadt C."/>
            <person name="Tuskan G."/>
            <person name="Grigoriev I."/>
            <person name="Martin F."/>
            <person name="Vilgalys R."/>
            <person name="Bonito G."/>
        </authorList>
    </citation>
    <scope>NUCLEOTIDE SEQUENCE [LARGE SCALE GENOMIC DNA]</scope>
    <source>
        <strain evidence="2 3">AG-77</strain>
    </source>
</reference>
<keyword evidence="1" id="KW-1133">Transmembrane helix</keyword>
<keyword evidence="1" id="KW-0812">Transmembrane</keyword>
<proteinExistence type="predicted"/>
<dbReference type="AlphaFoldDB" id="A0A197JUG7"/>
<dbReference type="EMBL" id="KV442052">
    <property type="protein sequence ID" value="OAQ27944.1"/>
    <property type="molecule type" value="Genomic_DNA"/>
</dbReference>
<keyword evidence="3" id="KW-1185">Reference proteome</keyword>
<dbReference type="Proteomes" id="UP000078512">
    <property type="component" value="Unassembled WGS sequence"/>
</dbReference>
<gene>
    <name evidence="2" type="ORF">K457DRAFT_1893686</name>
</gene>
<dbReference type="OrthoDB" id="2390601at2759"/>
<accession>A0A197JUG7</accession>
<evidence type="ECO:0000313" key="3">
    <source>
        <dbReference type="Proteomes" id="UP000078512"/>
    </source>
</evidence>
<feature type="non-terminal residue" evidence="2">
    <location>
        <position position="1"/>
    </location>
</feature>
<keyword evidence="1" id="KW-0472">Membrane</keyword>
<name>A0A197JUG7_9FUNG</name>
<evidence type="ECO:0000256" key="1">
    <source>
        <dbReference type="SAM" id="Phobius"/>
    </source>
</evidence>
<feature type="transmembrane region" description="Helical" evidence="1">
    <location>
        <begin position="33"/>
        <end position="53"/>
    </location>
</feature>
<evidence type="ECO:0000313" key="2">
    <source>
        <dbReference type="EMBL" id="OAQ27944.1"/>
    </source>
</evidence>
<organism evidence="2 3">
    <name type="scientific">Linnemannia elongata AG-77</name>
    <dbReference type="NCBI Taxonomy" id="1314771"/>
    <lineage>
        <taxon>Eukaryota</taxon>
        <taxon>Fungi</taxon>
        <taxon>Fungi incertae sedis</taxon>
        <taxon>Mucoromycota</taxon>
        <taxon>Mortierellomycotina</taxon>
        <taxon>Mortierellomycetes</taxon>
        <taxon>Mortierellales</taxon>
        <taxon>Mortierellaceae</taxon>
        <taxon>Linnemannia</taxon>
    </lineage>
</organism>
<sequence>PTSRNWHFQFSSTRRCSFHIVSPIHAPFKGTSHIMTCLFFWLSIIGIITIAHITMLPEPASAKPPTIAPRRSEPDIPSPPLNSQLWWWANKGPNHDVDGGFTNQFKLYVDGLDMGDLKADSTGFESTCHEHREWCVTHGNPDKEELVLYFWYKGNNYDDVLRSQRCDSQGWAWCSLYLNFTKPF</sequence>